<sequence length="91" mass="10025">MTSPLQHLWGRIELLLLLCLVLPRPPCTYPTLDAIMLQQGASRTSSKVGPIECGDGWRGRGECDESVCSDGISSRLQDLCFSLFLPSFARL</sequence>
<comment type="caution">
    <text evidence="2">The sequence shown here is derived from an EMBL/GenBank/DDBJ whole genome shotgun (WGS) entry which is preliminary data.</text>
</comment>
<accession>A0ABR1YKK4</accession>
<evidence type="ECO:0000313" key="2">
    <source>
        <dbReference type="EMBL" id="KAK8232025.1"/>
    </source>
</evidence>
<keyword evidence="1" id="KW-0732">Signal</keyword>
<organism evidence="2 3">
    <name type="scientific">Phyllosticta capitalensis</name>
    <dbReference type="NCBI Taxonomy" id="121624"/>
    <lineage>
        <taxon>Eukaryota</taxon>
        <taxon>Fungi</taxon>
        <taxon>Dikarya</taxon>
        <taxon>Ascomycota</taxon>
        <taxon>Pezizomycotina</taxon>
        <taxon>Dothideomycetes</taxon>
        <taxon>Dothideomycetes incertae sedis</taxon>
        <taxon>Botryosphaeriales</taxon>
        <taxon>Phyllostictaceae</taxon>
        <taxon>Phyllosticta</taxon>
    </lineage>
</organism>
<keyword evidence="3" id="KW-1185">Reference proteome</keyword>
<gene>
    <name evidence="2" type="ORF">HDK90DRAFT_488946</name>
</gene>
<feature type="signal peptide" evidence="1">
    <location>
        <begin position="1"/>
        <end position="23"/>
    </location>
</feature>
<dbReference type="EMBL" id="JBBWRZ010000007">
    <property type="protein sequence ID" value="KAK8232025.1"/>
    <property type="molecule type" value="Genomic_DNA"/>
</dbReference>
<protein>
    <recommendedName>
        <fullName evidence="4">Secreted protein</fullName>
    </recommendedName>
</protein>
<evidence type="ECO:0008006" key="4">
    <source>
        <dbReference type="Google" id="ProtNLM"/>
    </source>
</evidence>
<name>A0ABR1YKK4_9PEZI</name>
<dbReference type="Proteomes" id="UP001492380">
    <property type="component" value="Unassembled WGS sequence"/>
</dbReference>
<feature type="chain" id="PRO_5046779119" description="Secreted protein" evidence="1">
    <location>
        <begin position="24"/>
        <end position="91"/>
    </location>
</feature>
<evidence type="ECO:0000256" key="1">
    <source>
        <dbReference type="SAM" id="SignalP"/>
    </source>
</evidence>
<proteinExistence type="predicted"/>
<reference evidence="2 3" key="1">
    <citation type="submission" date="2024-04" db="EMBL/GenBank/DDBJ databases">
        <title>Phyllosticta paracitricarpa is synonymous to the EU quarantine fungus P. citricarpa based on phylogenomic analyses.</title>
        <authorList>
            <consortium name="Lawrence Berkeley National Laboratory"/>
            <person name="Van Ingen-Buijs V.A."/>
            <person name="Van Westerhoven A.C."/>
            <person name="Haridas S."/>
            <person name="Skiadas P."/>
            <person name="Martin F."/>
            <person name="Groenewald J.Z."/>
            <person name="Crous P.W."/>
            <person name="Seidl M.F."/>
        </authorList>
    </citation>
    <scope>NUCLEOTIDE SEQUENCE [LARGE SCALE GENOMIC DNA]</scope>
    <source>
        <strain evidence="2 3">CBS 123374</strain>
    </source>
</reference>
<evidence type="ECO:0000313" key="3">
    <source>
        <dbReference type="Proteomes" id="UP001492380"/>
    </source>
</evidence>